<dbReference type="Pfam" id="PF06985">
    <property type="entry name" value="HET"/>
    <property type="match status" value="1"/>
</dbReference>
<evidence type="ECO:0000313" key="8">
    <source>
        <dbReference type="Proteomes" id="UP000481288"/>
    </source>
</evidence>
<feature type="repeat" description="ANK" evidence="2">
    <location>
        <begin position="996"/>
        <end position="1028"/>
    </location>
</feature>
<dbReference type="Proteomes" id="UP000481288">
    <property type="component" value="Unassembled WGS sequence"/>
</dbReference>
<reference evidence="7 8" key="1">
    <citation type="submission" date="2018-05" db="EMBL/GenBank/DDBJ databases">
        <title>Whole genome sequencing for identification of molecular markers to develop diagnostic detection tools for the regulated plant pathogen Lachnellula willkommii.</title>
        <authorList>
            <person name="Giroux E."/>
            <person name="Bilodeau G."/>
        </authorList>
    </citation>
    <scope>NUCLEOTIDE SEQUENCE [LARGE SCALE GENOMIC DNA]</scope>
    <source>
        <strain evidence="7 8">CBS 625.97</strain>
    </source>
</reference>
<sequence>MESFKAKLKRGRSALREGFKRDSRSTSTRSSITSAATSTQDSHDERPNQIKMDGVLGKAQIGAGIPPQETSAVVDPEDKSQIPAGSVGVVGTSTPHGSVPEVVVSSHSSSVEISKRKESQTIKTVPYSTVSLTTEEAGPQKAIAVPPPTSQETQPSIESSKLWQDAYKTLRKDQPELVKNYEIILKHAANIPQKVDLREEVAKVVSFQKEKMENGQWCFQWNEKPQKIRDVIHKILKITDKASCLVGMAMTYAPPYVSIPWAAIGAILPFMLSGFAEEEDAILAIEKVAKIISSYRIVEDAFLLNPQFAQTYSEAVLPLYIKVLEYQAIAAQHFGHHTLTRFGASMVKATGWSDVLAEIAALDNRSRGSVLHLGIQAQQKGFEKMQENFGDLVKMFENRDDVLKAYLKDFFVHKGEVEQLLTDLSTIPYKQDHRDVRKELGPAYFGSGQWLLNHETISAWRDWKADFNVVWLQGSVGTGKSSLASMLLEDIVKTPSGNLAFFYCSKKAAKKDQQLSARDSVENILRTLIIQLSISSDGSSISDEIREYHTRSKQGIRGGGMEMADCITLLEGLVAKEDRPRITIIIDALDECVNFSKLLEILHQVFASKDGVRIFFSSRFDVDVYRHFPNAQRIVIEQQNGPDILKYVDTEISERRIGSGLTDEQAVELKSIVMRRHEGMFIWVVLVIDDILDANEEDRAQMEEDIQIRISALKDSDETDIENMLSTAYDSVYIKAIGKGKQPTRRHIVDVALKWTLCSFRPLTLTELTYAISTQKDGTLMKNIQQGMILSFCSNLLLEGSGGIVRFAHLSVKHYLERKEPPDYSSLESHAQAAANCLILKNSPQYHEITTSTLELSYLAHVSVGKSFSSYVKTYWARHCREAKQSAIEVEGSGPGDIRQKTEHLNKLLEKLIKPSQPFTAHIFSKSLNHGPDMLRDAIRLEDEEAVEMLIAANVDINVRDEFGNTALHEAVRWNRLVILERLIDVEADLNAQNINGDTPLHSAAFWGFEGVLQALLSTGAERSVRNQRGETALHIAVIQKHKEIVRILLVAGVDKSVTDNWGNKPLHYANLGKEIMKDDSICNLLEPPVDRNASSYKTPPIILPGLCDYCDIIRWIGKSPKINFHKHWPSYDDLKLSANSGCSLCGLLLREFDALNCQNILKGDPSEISISLHLVSRQKFSDSDNDILKATMGGILDVEFELCLDPSTDLGPLKSEISGRLIAPKPSNQSCFDLVKSWLNDCAKNHSQCIMEPSTLPTRIIDVGPPDGSQEPFLYLSKPGEVGNYLYLSAKRSGNLDGGCLVMSNLQDLYQAMPILSLPKTFEDAIRITRRLGIQYLWIDAYCILQDTRDDWVLESTKIGQYLRNSAFTLIAASATGSHHGIFEERQFYEPLLRLPCHEVLTANTSAQPWTGDLCLRHPTKSAFDAMSSSVLQRGWMVQELVLPERNVIFGNEQVYWNCQKLSRAEDTICHQSPILRLNGSPNGATPIAGEDYTREFMERWYYLVEIYSGTIYSRSIDRLPGLSHMVKHMLQNIQTTYHAGLWRSSFTRGLLWRAKSIGAARRFDDYIAPSWSWASFNGPVSYTLGLNESSSDHDDNAEILDIQVSTPASNTTGVVDSGSLTLRALSRSISKSRIPKGCNYFFDDAGFEEEWRGGREFVHVFVCRWAVNKRPGGGLMTKSAGLVLRRVEEEIKTENGTGTGIGDLEVKFQRVGLVMGPDGDGDVGGEEWERREFVVI</sequence>
<feature type="domain" description="NWD NACHT-NTPase N-terminal" evidence="5">
    <location>
        <begin position="161"/>
        <end position="361"/>
    </location>
</feature>
<keyword evidence="1" id="KW-0677">Repeat</keyword>
<feature type="region of interest" description="Disordered" evidence="3">
    <location>
        <begin position="1"/>
        <end position="51"/>
    </location>
</feature>
<dbReference type="SUPFAM" id="SSF48403">
    <property type="entry name" value="Ankyrin repeat"/>
    <property type="match status" value="1"/>
</dbReference>
<feature type="compositionally biased region" description="Basic residues" evidence="3">
    <location>
        <begin position="1"/>
        <end position="13"/>
    </location>
</feature>
<keyword evidence="2" id="KW-0040">ANK repeat</keyword>
<dbReference type="InterPro" id="IPR031359">
    <property type="entry name" value="NACHT_N"/>
</dbReference>
<feature type="compositionally biased region" description="Low complexity" evidence="3">
    <location>
        <begin position="25"/>
        <end position="39"/>
    </location>
</feature>
<keyword evidence="8" id="KW-1185">Reference proteome</keyword>
<evidence type="ECO:0000259" key="5">
    <source>
        <dbReference type="Pfam" id="PF17100"/>
    </source>
</evidence>
<dbReference type="Pfam" id="PF24883">
    <property type="entry name" value="NPHP3_N"/>
    <property type="match status" value="1"/>
</dbReference>
<dbReference type="PROSITE" id="PS50297">
    <property type="entry name" value="ANK_REP_REGION"/>
    <property type="match status" value="3"/>
</dbReference>
<dbReference type="Pfam" id="PF17100">
    <property type="entry name" value="NACHT_N"/>
    <property type="match status" value="1"/>
</dbReference>
<dbReference type="InterPro" id="IPR010730">
    <property type="entry name" value="HET"/>
</dbReference>
<evidence type="ECO:0000259" key="6">
    <source>
        <dbReference type="Pfam" id="PF24883"/>
    </source>
</evidence>
<dbReference type="PANTHER" id="PTHR33112:SF16">
    <property type="entry name" value="HETEROKARYON INCOMPATIBILITY DOMAIN-CONTAINING PROTEIN"/>
    <property type="match status" value="1"/>
</dbReference>
<dbReference type="InterPro" id="IPR002110">
    <property type="entry name" value="Ankyrin_rpt"/>
</dbReference>
<dbReference type="InterPro" id="IPR027417">
    <property type="entry name" value="P-loop_NTPase"/>
</dbReference>
<evidence type="ECO:0000256" key="1">
    <source>
        <dbReference type="ARBA" id="ARBA00022737"/>
    </source>
</evidence>
<dbReference type="InterPro" id="IPR056884">
    <property type="entry name" value="NPHP3-like_N"/>
</dbReference>
<dbReference type="OrthoDB" id="7464126at2759"/>
<dbReference type="EMBL" id="QGMG01000591">
    <property type="protein sequence ID" value="TVY52543.1"/>
    <property type="molecule type" value="Genomic_DNA"/>
</dbReference>
<evidence type="ECO:0000256" key="3">
    <source>
        <dbReference type="SAM" id="MobiDB-lite"/>
    </source>
</evidence>
<feature type="domain" description="Nephrocystin 3-like N-terminal" evidence="6">
    <location>
        <begin position="446"/>
        <end position="619"/>
    </location>
</feature>
<evidence type="ECO:0000256" key="2">
    <source>
        <dbReference type="PROSITE-ProRule" id="PRU00023"/>
    </source>
</evidence>
<dbReference type="PANTHER" id="PTHR33112">
    <property type="entry name" value="DOMAIN PROTEIN, PUTATIVE-RELATED"/>
    <property type="match status" value="1"/>
</dbReference>
<dbReference type="Gene3D" id="1.25.40.20">
    <property type="entry name" value="Ankyrin repeat-containing domain"/>
    <property type="match status" value="2"/>
</dbReference>
<feature type="repeat" description="ANK" evidence="2">
    <location>
        <begin position="1029"/>
        <end position="1061"/>
    </location>
</feature>
<gene>
    <name evidence="7" type="primary">ANKDD1A</name>
    <name evidence="7" type="ORF">LCER1_G005221</name>
</gene>
<evidence type="ECO:0000259" key="4">
    <source>
        <dbReference type="Pfam" id="PF06985"/>
    </source>
</evidence>
<evidence type="ECO:0000313" key="7">
    <source>
        <dbReference type="EMBL" id="TVY52543.1"/>
    </source>
</evidence>
<dbReference type="Pfam" id="PF12796">
    <property type="entry name" value="Ank_2"/>
    <property type="match status" value="1"/>
</dbReference>
<proteinExistence type="predicted"/>
<organism evidence="7 8">
    <name type="scientific">Lachnellula cervina</name>
    <dbReference type="NCBI Taxonomy" id="1316786"/>
    <lineage>
        <taxon>Eukaryota</taxon>
        <taxon>Fungi</taxon>
        <taxon>Dikarya</taxon>
        <taxon>Ascomycota</taxon>
        <taxon>Pezizomycotina</taxon>
        <taxon>Leotiomycetes</taxon>
        <taxon>Helotiales</taxon>
        <taxon>Lachnaceae</taxon>
        <taxon>Lachnellula</taxon>
    </lineage>
</organism>
<feature type="domain" description="Heterokaryon incompatibility" evidence="4">
    <location>
        <begin position="1311"/>
        <end position="1441"/>
    </location>
</feature>
<comment type="caution">
    <text evidence="7">The sequence shown here is derived from an EMBL/GenBank/DDBJ whole genome shotgun (WGS) entry which is preliminary data.</text>
</comment>
<dbReference type="SMART" id="SM00248">
    <property type="entry name" value="ANK"/>
    <property type="match status" value="4"/>
</dbReference>
<dbReference type="Pfam" id="PF00023">
    <property type="entry name" value="Ank"/>
    <property type="match status" value="1"/>
</dbReference>
<name>A0A7D8UQ52_9HELO</name>
<feature type="repeat" description="ANK" evidence="2">
    <location>
        <begin position="963"/>
        <end position="995"/>
    </location>
</feature>
<protein>
    <submittedName>
        <fullName evidence="7">Ankyrin repeat and death domain-containing protein 1A</fullName>
    </submittedName>
</protein>
<accession>A0A7D8UQ52</accession>
<dbReference type="SUPFAM" id="SSF52540">
    <property type="entry name" value="P-loop containing nucleoside triphosphate hydrolases"/>
    <property type="match status" value="1"/>
</dbReference>
<feature type="compositionally biased region" description="Basic and acidic residues" evidence="3">
    <location>
        <begin position="14"/>
        <end position="24"/>
    </location>
</feature>
<dbReference type="PROSITE" id="PS50088">
    <property type="entry name" value="ANK_REPEAT"/>
    <property type="match status" value="4"/>
</dbReference>
<feature type="repeat" description="ANK" evidence="2">
    <location>
        <begin position="930"/>
        <end position="962"/>
    </location>
</feature>
<dbReference type="InterPro" id="IPR036770">
    <property type="entry name" value="Ankyrin_rpt-contain_sf"/>
</dbReference>
<dbReference type="Gene3D" id="3.40.50.300">
    <property type="entry name" value="P-loop containing nucleotide triphosphate hydrolases"/>
    <property type="match status" value="1"/>
</dbReference>